<feature type="domain" description="EamA" evidence="7">
    <location>
        <begin position="163"/>
        <end position="296"/>
    </location>
</feature>
<feature type="transmembrane region" description="Helical" evidence="6">
    <location>
        <begin position="99"/>
        <end position="121"/>
    </location>
</feature>
<accession>A0A6J6PKB7</accession>
<feature type="transmembrane region" description="Helical" evidence="6">
    <location>
        <begin position="75"/>
        <end position="93"/>
    </location>
</feature>
<dbReference type="InterPro" id="IPR037185">
    <property type="entry name" value="EmrE-like"/>
</dbReference>
<dbReference type="Pfam" id="PF00892">
    <property type="entry name" value="EamA"/>
    <property type="match status" value="2"/>
</dbReference>
<dbReference type="PANTHER" id="PTHR42920">
    <property type="entry name" value="OS03G0707200 PROTEIN-RELATED"/>
    <property type="match status" value="1"/>
</dbReference>
<gene>
    <name evidence="8" type="ORF">UFOPK2579_00711</name>
</gene>
<feature type="transmembrane region" description="Helical" evidence="6">
    <location>
        <begin position="255"/>
        <end position="274"/>
    </location>
</feature>
<dbReference type="EMBL" id="CAEZXR010000062">
    <property type="protein sequence ID" value="CAB4696684.1"/>
    <property type="molecule type" value="Genomic_DNA"/>
</dbReference>
<evidence type="ECO:0000256" key="4">
    <source>
        <dbReference type="ARBA" id="ARBA00022989"/>
    </source>
</evidence>
<dbReference type="PANTHER" id="PTHR42920:SF5">
    <property type="entry name" value="EAMA DOMAIN-CONTAINING PROTEIN"/>
    <property type="match status" value="1"/>
</dbReference>
<keyword evidence="2" id="KW-1003">Cell membrane</keyword>
<feature type="transmembrane region" description="Helical" evidence="6">
    <location>
        <begin position="192"/>
        <end position="212"/>
    </location>
</feature>
<evidence type="ECO:0000256" key="3">
    <source>
        <dbReference type="ARBA" id="ARBA00022692"/>
    </source>
</evidence>
<sequence>MRDDRGVNHRLGLAQICLAGVLWGTGGLGVQIVRDHVPMSVLTISAWRMGIAAVVLLVAVLATRQGAAVAQLVRTRPAYAALVGACTAAYQALYFGAVVAVGVSVATVVSLGLAPVLLTLGETVAHRQAPSRSRLLVLGAALSGLVLVSSTAGLGETGPDPALGVLLAVGSGAAYALTTALGRPLAQSTPPLALTTTTTTVGAIVLVPLAVLGGGPGLTGDATAVATLIYLGVLTMALAYGLLYAGLRTATGSSAVIATLLEPVTAALLAAAFLDERLGVAGVVGTGLILAAVAGLARPSGPVAQTVESGLSTRT</sequence>
<dbReference type="GO" id="GO:0005886">
    <property type="term" value="C:plasma membrane"/>
    <property type="evidence" value="ECO:0007669"/>
    <property type="project" value="UniProtKB-SubCell"/>
</dbReference>
<dbReference type="SUPFAM" id="SSF103481">
    <property type="entry name" value="Multidrug resistance efflux transporter EmrE"/>
    <property type="match status" value="2"/>
</dbReference>
<name>A0A6J6PKB7_9ZZZZ</name>
<evidence type="ECO:0000256" key="1">
    <source>
        <dbReference type="ARBA" id="ARBA00004651"/>
    </source>
</evidence>
<evidence type="ECO:0000256" key="2">
    <source>
        <dbReference type="ARBA" id="ARBA00022475"/>
    </source>
</evidence>
<evidence type="ECO:0000259" key="7">
    <source>
        <dbReference type="Pfam" id="PF00892"/>
    </source>
</evidence>
<keyword evidence="3 6" id="KW-0812">Transmembrane</keyword>
<organism evidence="8">
    <name type="scientific">freshwater metagenome</name>
    <dbReference type="NCBI Taxonomy" id="449393"/>
    <lineage>
        <taxon>unclassified sequences</taxon>
        <taxon>metagenomes</taxon>
        <taxon>ecological metagenomes</taxon>
    </lineage>
</organism>
<proteinExistence type="predicted"/>
<feature type="transmembrane region" description="Helical" evidence="6">
    <location>
        <begin position="12"/>
        <end position="33"/>
    </location>
</feature>
<protein>
    <submittedName>
        <fullName evidence="8">Unannotated protein</fullName>
    </submittedName>
</protein>
<keyword evidence="5 6" id="KW-0472">Membrane</keyword>
<keyword evidence="4 6" id="KW-1133">Transmembrane helix</keyword>
<feature type="transmembrane region" description="Helical" evidence="6">
    <location>
        <begin position="280"/>
        <end position="297"/>
    </location>
</feature>
<reference evidence="8" key="1">
    <citation type="submission" date="2020-05" db="EMBL/GenBank/DDBJ databases">
        <authorList>
            <person name="Chiriac C."/>
            <person name="Salcher M."/>
            <person name="Ghai R."/>
            <person name="Kavagutti S V."/>
        </authorList>
    </citation>
    <scope>NUCLEOTIDE SEQUENCE</scope>
</reference>
<dbReference type="InterPro" id="IPR051258">
    <property type="entry name" value="Diverse_Substrate_Transporter"/>
</dbReference>
<feature type="domain" description="EamA" evidence="7">
    <location>
        <begin position="11"/>
        <end position="149"/>
    </location>
</feature>
<feature type="transmembrane region" description="Helical" evidence="6">
    <location>
        <begin position="133"/>
        <end position="155"/>
    </location>
</feature>
<feature type="transmembrane region" description="Helical" evidence="6">
    <location>
        <begin position="45"/>
        <end position="63"/>
    </location>
</feature>
<feature type="transmembrane region" description="Helical" evidence="6">
    <location>
        <begin position="161"/>
        <end position="180"/>
    </location>
</feature>
<feature type="transmembrane region" description="Helical" evidence="6">
    <location>
        <begin position="224"/>
        <end position="243"/>
    </location>
</feature>
<dbReference type="InterPro" id="IPR000620">
    <property type="entry name" value="EamA_dom"/>
</dbReference>
<evidence type="ECO:0000256" key="6">
    <source>
        <dbReference type="SAM" id="Phobius"/>
    </source>
</evidence>
<comment type="subcellular location">
    <subcellularLocation>
        <location evidence="1">Cell membrane</location>
        <topology evidence="1">Multi-pass membrane protein</topology>
    </subcellularLocation>
</comment>
<dbReference type="AlphaFoldDB" id="A0A6J6PKB7"/>
<evidence type="ECO:0000313" key="8">
    <source>
        <dbReference type="EMBL" id="CAB4696684.1"/>
    </source>
</evidence>
<evidence type="ECO:0000256" key="5">
    <source>
        <dbReference type="ARBA" id="ARBA00023136"/>
    </source>
</evidence>